<dbReference type="Pfam" id="PF02518">
    <property type="entry name" value="HATPase_c"/>
    <property type="match status" value="1"/>
</dbReference>
<evidence type="ECO:0000256" key="2">
    <source>
        <dbReference type="ARBA" id="ARBA00012438"/>
    </source>
</evidence>
<dbReference type="SUPFAM" id="SSF47384">
    <property type="entry name" value="Homodimeric domain of signal transducing histidine kinase"/>
    <property type="match status" value="1"/>
</dbReference>
<feature type="modified residue" description="4-aspartylphosphate" evidence="5">
    <location>
        <position position="425"/>
    </location>
</feature>
<gene>
    <name evidence="9" type="ORF">SAMN05421820_11352</name>
</gene>
<name>A0A1H0I5S2_9SPHI</name>
<evidence type="ECO:0000256" key="6">
    <source>
        <dbReference type="SAM" id="Phobius"/>
    </source>
</evidence>
<dbReference type="InterPro" id="IPR003661">
    <property type="entry name" value="HisK_dim/P_dom"/>
</dbReference>
<dbReference type="Gene3D" id="1.10.287.130">
    <property type="match status" value="1"/>
</dbReference>
<dbReference type="PROSITE" id="PS50109">
    <property type="entry name" value="HIS_KIN"/>
    <property type="match status" value="1"/>
</dbReference>
<proteinExistence type="predicted"/>
<feature type="domain" description="Histidine kinase" evidence="7">
    <location>
        <begin position="127"/>
        <end position="348"/>
    </location>
</feature>
<keyword evidence="4" id="KW-0902">Two-component regulatory system</keyword>
<dbReference type="GO" id="GO:0000155">
    <property type="term" value="F:phosphorelay sensor kinase activity"/>
    <property type="evidence" value="ECO:0007669"/>
    <property type="project" value="InterPro"/>
</dbReference>
<protein>
    <recommendedName>
        <fullName evidence="2">histidine kinase</fullName>
        <ecNumber evidence="2">2.7.13.3</ecNumber>
    </recommendedName>
</protein>
<evidence type="ECO:0000313" key="10">
    <source>
        <dbReference type="Proteomes" id="UP000183200"/>
    </source>
</evidence>
<dbReference type="Proteomes" id="UP000183200">
    <property type="component" value="Unassembled WGS sequence"/>
</dbReference>
<dbReference type="OrthoDB" id="9811889at2"/>
<keyword evidence="10" id="KW-1185">Reference proteome</keyword>
<dbReference type="InterPro" id="IPR003594">
    <property type="entry name" value="HATPase_dom"/>
</dbReference>
<dbReference type="AlphaFoldDB" id="A0A1H0I5S2"/>
<dbReference type="InterPro" id="IPR036890">
    <property type="entry name" value="HATPase_C_sf"/>
</dbReference>
<dbReference type="SMART" id="SM00387">
    <property type="entry name" value="HATPase_c"/>
    <property type="match status" value="1"/>
</dbReference>
<feature type="domain" description="Response regulatory" evidence="8">
    <location>
        <begin position="376"/>
        <end position="493"/>
    </location>
</feature>
<evidence type="ECO:0000256" key="3">
    <source>
        <dbReference type="ARBA" id="ARBA00022553"/>
    </source>
</evidence>
<dbReference type="InterPro" id="IPR004358">
    <property type="entry name" value="Sig_transdc_His_kin-like_C"/>
</dbReference>
<dbReference type="SMART" id="SM00448">
    <property type="entry name" value="REC"/>
    <property type="match status" value="1"/>
</dbReference>
<keyword evidence="9" id="KW-0418">Kinase</keyword>
<dbReference type="FunFam" id="3.30.565.10:FF:000010">
    <property type="entry name" value="Sensor histidine kinase RcsC"/>
    <property type="match status" value="1"/>
</dbReference>
<keyword evidence="9" id="KW-0808">Transferase</keyword>
<organism evidence="9 10">
    <name type="scientific">Pedobacter steynii</name>
    <dbReference type="NCBI Taxonomy" id="430522"/>
    <lineage>
        <taxon>Bacteria</taxon>
        <taxon>Pseudomonadati</taxon>
        <taxon>Bacteroidota</taxon>
        <taxon>Sphingobacteriia</taxon>
        <taxon>Sphingobacteriales</taxon>
        <taxon>Sphingobacteriaceae</taxon>
        <taxon>Pedobacter</taxon>
    </lineage>
</organism>
<comment type="catalytic activity">
    <reaction evidence="1">
        <text>ATP + protein L-histidine = ADP + protein N-phospho-L-histidine.</text>
        <dbReference type="EC" id="2.7.13.3"/>
    </reaction>
</comment>
<sequence>MLISTLKKRLNNISVSGRLYLLISLITLATLIGYGTLLFSDKSLFLIALSSFTGAMVLVLCFVLVKRIKCIFDAPEKIIEGQSSSSQEMVETLRIQDLSLQMAEQKIIRERRKREASEKAKQIFLVNISHEIRTPMNGVLGFAKLLEESLVNEDERESLQMIIKSADQLMAILNDILDFSRLESGDINFVNQPFVLKDTVRSIYRLMEPAAAIKELKFSYLIPEDMPVVLSGDAVRLGQILLNLTSNAIKFTEQGEVRISLHVVEKLADTVTVEFQVKDTGIGIPVDKHQKVFDFFEQVTNDTSRRYAGTGLGLSIVKRLVELQGGEVFLDSIVGTGSDFYFRLTFGRVTEQVCRKTLQLLSVLPDIPVETGKGVRILVVEDNPINQLLVLKLLEKRGYETTVAENGKIAIDEYRKGDFDIILMDLQMPELDGYEATRIIRMMEGHKGEIPIVAMTAHTIKGELEKCADIGMNDYISKPFDATELYQKIEMLVGSTAGGL</sequence>
<evidence type="ECO:0000256" key="1">
    <source>
        <dbReference type="ARBA" id="ARBA00000085"/>
    </source>
</evidence>
<dbReference type="InterPro" id="IPR001789">
    <property type="entry name" value="Sig_transdc_resp-reg_receiver"/>
</dbReference>
<dbReference type="CDD" id="cd00082">
    <property type="entry name" value="HisKA"/>
    <property type="match status" value="1"/>
</dbReference>
<feature type="transmembrane region" description="Helical" evidence="6">
    <location>
        <begin position="45"/>
        <end position="65"/>
    </location>
</feature>
<reference evidence="10" key="1">
    <citation type="submission" date="2016-10" db="EMBL/GenBank/DDBJ databases">
        <authorList>
            <person name="Varghese N."/>
            <person name="Submissions S."/>
        </authorList>
    </citation>
    <scope>NUCLEOTIDE SEQUENCE [LARGE SCALE GENOMIC DNA]</scope>
    <source>
        <strain evidence="10">DSM 19110</strain>
    </source>
</reference>
<dbReference type="Pfam" id="PF00072">
    <property type="entry name" value="Response_reg"/>
    <property type="match status" value="1"/>
</dbReference>
<dbReference type="PRINTS" id="PR00344">
    <property type="entry name" value="BCTRLSENSOR"/>
</dbReference>
<dbReference type="PROSITE" id="PS50110">
    <property type="entry name" value="RESPONSE_REGULATORY"/>
    <property type="match status" value="1"/>
</dbReference>
<dbReference type="InterPro" id="IPR011006">
    <property type="entry name" value="CheY-like_superfamily"/>
</dbReference>
<dbReference type="CDD" id="cd17546">
    <property type="entry name" value="REC_hyHK_CKI1_RcsC-like"/>
    <property type="match status" value="1"/>
</dbReference>
<dbReference type="Pfam" id="PF00512">
    <property type="entry name" value="HisKA"/>
    <property type="match status" value="1"/>
</dbReference>
<dbReference type="CDD" id="cd16922">
    <property type="entry name" value="HATPase_EvgS-ArcB-TorS-like"/>
    <property type="match status" value="1"/>
</dbReference>
<keyword evidence="6" id="KW-0812">Transmembrane</keyword>
<dbReference type="SMART" id="SM00388">
    <property type="entry name" value="HisKA"/>
    <property type="match status" value="1"/>
</dbReference>
<dbReference type="STRING" id="430522.BFS30_13900"/>
<dbReference type="RefSeq" id="WP_074612259.1">
    <property type="nucleotide sequence ID" value="NZ_FNGY01000013.1"/>
</dbReference>
<keyword evidence="3 5" id="KW-0597">Phosphoprotein</keyword>
<dbReference type="SUPFAM" id="SSF52172">
    <property type="entry name" value="CheY-like"/>
    <property type="match status" value="1"/>
</dbReference>
<dbReference type="Gene3D" id="3.30.565.10">
    <property type="entry name" value="Histidine kinase-like ATPase, C-terminal domain"/>
    <property type="match status" value="1"/>
</dbReference>
<dbReference type="PANTHER" id="PTHR45339:SF1">
    <property type="entry name" value="HYBRID SIGNAL TRANSDUCTION HISTIDINE KINASE J"/>
    <property type="match status" value="1"/>
</dbReference>
<dbReference type="InterPro" id="IPR005467">
    <property type="entry name" value="His_kinase_dom"/>
</dbReference>
<feature type="transmembrane region" description="Helical" evidence="6">
    <location>
        <begin position="20"/>
        <end position="39"/>
    </location>
</feature>
<dbReference type="InterPro" id="IPR036097">
    <property type="entry name" value="HisK_dim/P_sf"/>
</dbReference>
<dbReference type="PANTHER" id="PTHR45339">
    <property type="entry name" value="HYBRID SIGNAL TRANSDUCTION HISTIDINE KINASE J"/>
    <property type="match status" value="1"/>
</dbReference>
<dbReference type="SUPFAM" id="SSF55874">
    <property type="entry name" value="ATPase domain of HSP90 chaperone/DNA topoisomerase II/histidine kinase"/>
    <property type="match status" value="1"/>
</dbReference>
<evidence type="ECO:0000256" key="4">
    <source>
        <dbReference type="ARBA" id="ARBA00023012"/>
    </source>
</evidence>
<evidence type="ECO:0000313" key="9">
    <source>
        <dbReference type="EMBL" id="SDO26762.1"/>
    </source>
</evidence>
<keyword evidence="6" id="KW-0472">Membrane</keyword>
<accession>A0A1H0I5S2</accession>
<dbReference type="Gene3D" id="3.40.50.2300">
    <property type="match status" value="1"/>
</dbReference>
<evidence type="ECO:0000256" key="5">
    <source>
        <dbReference type="PROSITE-ProRule" id="PRU00169"/>
    </source>
</evidence>
<evidence type="ECO:0000259" key="8">
    <source>
        <dbReference type="PROSITE" id="PS50110"/>
    </source>
</evidence>
<dbReference type="EC" id="2.7.13.3" evidence="2"/>
<keyword evidence="6" id="KW-1133">Transmembrane helix</keyword>
<dbReference type="EMBL" id="FNGY01000013">
    <property type="protein sequence ID" value="SDO26762.1"/>
    <property type="molecule type" value="Genomic_DNA"/>
</dbReference>
<evidence type="ECO:0000259" key="7">
    <source>
        <dbReference type="PROSITE" id="PS50109"/>
    </source>
</evidence>